<proteinExistence type="predicted"/>
<reference evidence="2 3" key="1">
    <citation type="submission" date="2019-08" db="EMBL/GenBank/DDBJ databases">
        <title>Draft genome sequences of two oriental melons (Cucumis melo L. var makuwa).</title>
        <authorList>
            <person name="Kwon S.-Y."/>
        </authorList>
    </citation>
    <scope>NUCLEOTIDE SEQUENCE [LARGE SCALE GENOMIC DNA]</scope>
    <source>
        <strain evidence="3">cv. SW 3</strain>
        <tissue evidence="2">Leaf</tissue>
    </source>
</reference>
<evidence type="ECO:0000313" key="2">
    <source>
        <dbReference type="EMBL" id="KAA0064333.1"/>
    </source>
</evidence>
<evidence type="ECO:0000256" key="1">
    <source>
        <dbReference type="SAM" id="MobiDB-lite"/>
    </source>
</evidence>
<feature type="region of interest" description="Disordered" evidence="1">
    <location>
        <begin position="151"/>
        <end position="189"/>
    </location>
</feature>
<organism evidence="2 3">
    <name type="scientific">Cucumis melo var. makuwa</name>
    <name type="common">Oriental melon</name>
    <dbReference type="NCBI Taxonomy" id="1194695"/>
    <lineage>
        <taxon>Eukaryota</taxon>
        <taxon>Viridiplantae</taxon>
        <taxon>Streptophyta</taxon>
        <taxon>Embryophyta</taxon>
        <taxon>Tracheophyta</taxon>
        <taxon>Spermatophyta</taxon>
        <taxon>Magnoliopsida</taxon>
        <taxon>eudicotyledons</taxon>
        <taxon>Gunneridae</taxon>
        <taxon>Pentapetalae</taxon>
        <taxon>rosids</taxon>
        <taxon>fabids</taxon>
        <taxon>Cucurbitales</taxon>
        <taxon>Cucurbitaceae</taxon>
        <taxon>Benincaseae</taxon>
        <taxon>Cucumis</taxon>
    </lineage>
</organism>
<name>A0A5A7V875_CUCMM</name>
<dbReference type="OrthoDB" id="10547661at2759"/>
<comment type="caution">
    <text evidence="2">The sequence shown here is derived from an EMBL/GenBank/DDBJ whole genome shotgun (WGS) entry which is preliminary data.</text>
</comment>
<evidence type="ECO:0000313" key="3">
    <source>
        <dbReference type="Proteomes" id="UP000321393"/>
    </source>
</evidence>
<dbReference type="AlphaFoldDB" id="A0A5A7V875"/>
<dbReference type="Proteomes" id="UP000321393">
    <property type="component" value="Unassembled WGS sequence"/>
</dbReference>
<feature type="compositionally biased region" description="Acidic residues" evidence="1">
    <location>
        <begin position="161"/>
        <end position="189"/>
    </location>
</feature>
<accession>A0A5A7V875</accession>
<gene>
    <name evidence="2" type="ORF">E6C27_scaffold255G00320</name>
</gene>
<dbReference type="EMBL" id="SSTE01001889">
    <property type="protein sequence ID" value="KAA0064333.1"/>
    <property type="molecule type" value="Genomic_DNA"/>
</dbReference>
<sequence>MVFWSTCHKKFQKLPSENPKTLNPLLHWPLYKCPILFSSPPNYTPLRLFFLPSLHFFNLPTMASRLILKDIKTPLRFLLRNPASSAPSAQAIQNLLLPIPRQYPSGFLGQVCTGGRPQLSGVFNSSVDGGFRIEVRGKQELANYDDDNMEIDSDFEKECPDGFDSDDDDFFDTDEMEPQDDDDDEEEEE</sequence>
<protein>
    <submittedName>
        <fullName evidence="2">Uncharacterized protein</fullName>
    </submittedName>
</protein>